<proteinExistence type="predicted"/>
<dbReference type="PANTHER" id="PTHR46471">
    <property type="entry name" value="CHITIN DEACETYLASE"/>
    <property type="match status" value="1"/>
</dbReference>
<keyword evidence="5 9" id="KW-0732">Signal</keyword>
<dbReference type="GO" id="GO:0005975">
    <property type="term" value="P:carbohydrate metabolic process"/>
    <property type="evidence" value="ECO:0007669"/>
    <property type="project" value="InterPro"/>
</dbReference>
<feature type="chain" id="PRO_5006015214" evidence="9">
    <location>
        <begin position="22"/>
        <end position="299"/>
    </location>
</feature>
<feature type="domain" description="NodB homology" evidence="10">
    <location>
        <begin position="77"/>
        <end position="261"/>
    </location>
</feature>
<dbReference type="SUPFAM" id="SSF88713">
    <property type="entry name" value="Glycoside hydrolase/deacetylase"/>
    <property type="match status" value="1"/>
</dbReference>
<keyword evidence="3" id="KW-0325">Glycoprotein</keyword>
<keyword evidence="7" id="KW-0119">Carbohydrate metabolism</keyword>
<keyword evidence="3" id="KW-0472">Membrane</keyword>
<dbReference type="PANTHER" id="PTHR46471:SF2">
    <property type="entry name" value="CHITIN DEACETYLASE-RELATED"/>
    <property type="match status" value="1"/>
</dbReference>
<evidence type="ECO:0000256" key="2">
    <source>
        <dbReference type="ARBA" id="ARBA00004609"/>
    </source>
</evidence>
<keyword evidence="4" id="KW-0479">Metal-binding</keyword>
<dbReference type="GO" id="GO:0098552">
    <property type="term" value="C:side of membrane"/>
    <property type="evidence" value="ECO:0007669"/>
    <property type="project" value="UniProtKB-KW"/>
</dbReference>
<feature type="signal peptide" evidence="9">
    <location>
        <begin position="1"/>
        <end position="21"/>
    </location>
</feature>
<protein>
    <submittedName>
        <fullName evidence="11">Chitin deacetylase</fullName>
    </submittedName>
</protein>
<dbReference type="InterPro" id="IPR011330">
    <property type="entry name" value="Glyco_hydro/deAcase_b/a-brl"/>
</dbReference>
<dbReference type="Pfam" id="PF01522">
    <property type="entry name" value="Polysacc_deac_1"/>
    <property type="match status" value="1"/>
</dbReference>
<evidence type="ECO:0000256" key="4">
    <source>
        <dbReference type="ARBA" id="ARBA00022723"/>
    </source>
</evidence>
<comment type="cofactor">
    <cofactor evidence="1">
        <name>Co(2+)</name>
        <dbReference type="ChEBI" id="CHEBI:48828"/>
    </cofactor>
</comment>
<evidence type="ECO:0000259" key="10">
    <source>
        <dbReference type="PROSITE" id="PS51677"/>
    </source>
</evidence>
<dbReference type="AlphaFoldDB" id="A0A0N7LAY1"/>
<name>A0A0N7LAY1_9BASI</name>
<dbReference type="STRING" id="401625.A0A0N7LAY1"/>
<evidence type="ECO:0000313" key="11">
    <source>
        <dbReference type="EMBL" id="CEH17850.1"/>
    </source>
</evidence>
<dbReference type="Proteomes" id="UP000054845">
    <property type="component" value="Unassembled WGS sequence"/>
</dbReference>
<sequence>MFSKLFVAVAIALGVASSVIAAPGTAFPPLSEAVKRDLMARDPSEYEVYGLTNTTALGARAPPSNLYGIQERCTASRCFSFTFDDGPYTKHQAVADRLNNEGYKGTFFVNGNNYRCIYDEPQVQALKYSYAQGHEICSHTWSHPHLNSLSNDQIDGQIQFVEDALYKILGVVPACVRPPYGEANQRVVDHLNNRWGLVVVNWNFDTQDASGASVSQSLDVYRGIKAPKHAIVLNHETVSTTPDNLLPKAINIVKQNGYVPQNVQTVATNLRYNPYKVVGTPGVRDSTWTCAGKPQPGSA</sequence>
<evidence type="ECO:0000256" key="3">
    <source>
        <dbReference type="ARBA" id="ARBA00022622"/>
    </source>
</evidence>
<dbReference type="InterPro" id="IPR002509">
    <property type="entry name" value="NODB_dom"/>
</dbReference>
<keyword evidence="8" id="KW-0449">Lipoprotein</keyword>
<dbReference type="Gene3D" id="3.20.20.370">
    <property type="entry name" value="Glycoside hydrolase/deacetylase"/>
    <property type="match status" value="1"/>
</dbReference>
<keyword evidence="6" id="KW-0378">Hydrolase</keyword>
<keyword evidence="12" id="KW-1185">Reference proteome</keyword>
<evidence type="ECO:0000256" key="9">
    <source>
        <dbReference type="SAM" id="SignalP"/>
    </source>
</evidence>
<dbReference type="GO" id="GO:0005886">
    <property type="term" value="C:plasma membrane"/>
    <property type="evidence" value="ECO:0007669"/>
    <property type="project" value="UniProtKB-SubCell"/>
</dbReference>
<evidence type="ECO:0000256" key="7">
    <source>
        <dbReference type="ARBA" id="ARBA00023277"/>
    </source>
</evidence>
<evidence type="ECO:0000256" key="5">
    <source>
        <dbReference type="ARBA" id="ARBA00022729"/>
    </source>
</evidence>
<dbReference type="GO" id="GO:0046872">
    <property type="term" value="F:metal ion binding"/>
    <property type="evidence" value="ECO:0007669"/>
    <property type="project" value="UniProtKB-KW"/>
</dbReference>
<dbReference type="GO" id="GO:0016810">
    <property type="term" value="F:hydrolase activity, acting on carbon-nitrogen (but not peptide) bonds"/>
    <property type="evidence" value="ECO:0007669"/>
    <property type="project" value="InterPro"/>
</dbReference>
<evidence type="ECO:0000256" key="8">
    <source>
        <dbReference type="ARBA" id="ARBA00023288"/>
    </source>
</evidence>
<dbReference type="OrthoDB" id="2125469at2759"/>
<organism evidence="11 12">
    <name type="scientific">Ceraceosorus bombacis</name>
    <dbReference type="NCBI Taxonomy" id="401625"/>
    <lineage>
        <taxon>Eukaryota</taxon>
        <taxon>Fungi</taxon>
        <taxon>Dikarya</taxon>
        <taxon>Basidiomycota</taxon>
        <taxon>Ustilaginomycotina</taxon>
        <taxon>Exobasidiomycetes</taxon>
        <taxon>Ceraceosorales</taxon>
        <taxon>Ceraceosoraceae</taxon>
        <taxon>Ceraceosorus</taxon>
    </lineage>
</organism>
<reference evidence="12" key="1">
    <citation type="submission" date="2014-09" db="EMBL/GenBank/DDBJ databases">
        <authorList>
            <person name="Sharma Rahul"/>
            <person name="Thines Marco"/>
        </authorList>
    </citation>
    <scope>NUCLEOTIDE SEQUENCE [LARGE SCALE GENOMIC DNA]</scope>
</reference>
<keyword evidence="3" id="KW-0336">GPI-anchor</keyword>
<evidence type="ECO:0000313" key="12">
    <source>
        <dbReference type="Proteomes" id="UP000054845"/>
    </source>
</evidence>
<accession>A0A0N7LAY1</accession>
<comment type="subcellular location">
    <subcellularLocation>
        <location evidence="2">Cell membrane</location>
        <topology evidence="2">Lipid-anchor</topology>
        <topology evidence="2">GPI-anchor</topology>
    </subcellularLocation>
</comment>
<evidence type="ECO:0000256" key="1">
    <source>
        <dbReference type="ARBA" id="ARBA00001941"/>
    </source>
</evidence>
<dbReference type="EMBL" id="CCYA01000265">
    <property type="protein sequence ID" value="CEH17850.1"/>
    <property type="molecule type" value="Genomic_DNA"/>
</dbReference>
<evidence type="ECO:0000256" key="6">
    <source>
        <dbReference type="ARBA" id="ARBA00022801"/>
    </source>
</evidence>
<dbReference type="PROSITE" id="PS51677">
    <property type="entry name" value="NODB"/>
    <property type="match status" value="1"/>
</dbReference>